<evidence type="ECO:0008006" key="4">
    <source>
        <dbReference type="Google" id="ProtNLM"/>
    </source>
</evidence>
<proteinExistence type="predicted"/>
<dbReference type="NCBIfam" id="TIGR04219">
    <property type="entry name" value="OMP_w_GlyGly"/>
    <property type="match status" value="1"/>
</dbReference>
<protein>
    <recommendedName>
        <fullName evidence="4">Outer membrane protein</fullName>
    </recommendedName>
</protein>
<organism evidence="2 3">
    <name type="scientific">Marinobacter nitratireducens</name>
    <dbReference type="NCBI Taxonomy" id="1137280"/>
    <lineage>
        <taxon>Bacteria</taxon>
        <taxon>Pseudomonadati</taxon>
        <taxon>Pseudomonadota</taxon>
        <taxon>Gammaproteobacteria</taxon>
        <taxon>Pseudomonadales</taxon>
        <taxon>Marinobacteraceae</taxon>
        <taxon>Marinobacter</taxon>
    </lineage>
</organism>
<dbReference type="STRING" id="1137280.D777_00832"/>
<gene>
    <name evidence="2" type="ORF">D777_00832</name>
</gene>
<keyword evidence="1" id="KW-0732">Signal</keyword>
<keyword evidence="3" id="KW-1185">Reference proteome</keyword>
<name>A0A072N5H4_9GAMM</name>
<dbReference type="InterPro" id="IPR026387">
    <property type="entry name" value="OMP_w_GlyGly"/>
</dbReference>
<evidence type="ECO:0000313" key="2">
    <source>
        <dbReference type="EMBL" id="KEF32198.1"/>
    </source>
</evidence>
<sequence length="244" mass="26304">MRKLMIAVGSSMVLATPLAQADVVGLGASVNYWDSELSGKVQDNGDVVDVENQLNLDSDTNANASLYVEHPIPVLPNVRLSYTLVEQSGRGQLTADFGGVSFGGADVQSDLDLEQLDLTLYYEVLDNWVNLDLGLTARDLDAELIVQEVNGTLTNKTSIDGVVPMGYIAARFDLPLTGVSVGGEGNVISFDGDSLHDFNVYGQYEISLLQLRLGYRQMSVDYDDGDDQLDIEIDGPFVSAGLAF</sequence>
<accession>A0A072N5H4</accession>
<comment type="caution">
    <text evidence="2">The sequence shown here is derived from an EMBL/GenBank/DDBJ whole genome shotgun (WGS) entry which is preliminary data.</text>
</comment>
<dbReference type="OrthoDB" id="6708408at2"/>
<reference evidence="2 3" key="1">
    <citation type="submission" date="2012-12" db="EMBL/GenBank/DDBJ databases">
        <title>Genome assembly of Marinobacter sp. AK21.</title>
        <authorList>
            <person name="Khatri I."/>
            <person name="Kumar R."/>
            <person name="Vaidya B."/>
            <person name="Subramanian S."/>
            <person name="Pinnaka A."/>
        </authorList>
    </citation>
    <scope>NUCLEOTIDE SEQUENCE [LARGE SCALE GENOMIC DNA]</scope>
    <source>
        <strain evidence="2 3">AK21</strain>
    </source>
</reference>
<evidence type="ECO:0000256" key="1">
    <source>
        <dbReference type="SAM" id="SignalP"/>
    </source>
</evidence>
<dbReference type="Proteomes" id="UP000035057">
    <property type="component" value="Unassembled WGS sequence"/>
</dbReference>
<dbReference type="PATRIC" id="fig|1137280.3.peg.648"/>
<evidence type="ECO:0000313" key="3">
    <source>
        <dbReference type="Proteomes" id="UP000035057"/>
    </source>
</evidence>
<feature type="signal peptide" evidence="1">
    <location>
        <begin position="1"/>
        <end position="21"/>
    </location>
</feature>
<dbReference type="AlphaFoldDB" id="A0A072N5H4"/>
<dbReference type="RefSeq" id="WP_036128695.1">
    <property type="nucleotide sequence ID" value="NZ_ANIE01000003.1"/>
</dbReference>
<dbReference type="EMBL" id="ANIE01000003">
    <property type="protein sequence ID" value="KEF32198.1"/>
    <property type="molecule type" value="Genomic_DNA"/>
</dbReference>
<feature type="chain" id="PRO_5001680482" description="Outer membrane protein" evidence="1">
    <location>
        <begin position="22"/>
        <end position="244"/>
    </location>
</feature>